<proteinExistence type="predicted"/>
<evidence type="ECO:0000256" key="1">
    <source>
        <dbReference type="SAM" id="MobiDB-lite"/>
    </source>
</evidence>
<dbReference type="KEGG" id="cvc:BKX93_02000"/>
<dbReference type="RefSeq" id="WP_070978465.1">
    <property type="nucleotide sequence ID" value="NZ_CP017707.1"/>
</dbReference>
<evidence type="ECO:0000313" key="3">
    <source>
        <dbReference type="EMBL" id="AOZ48889.1"/>
    </source>
</evidence>
<dbReference type="InterPro" id="IPR009826">
    <property type="entry name" value="DNA_circ_N"/>
</dbReference>
<feature type="domain" description="DNA circulation N-terminal" evidence="2">
    <location>
        <begin position="10"/>
        <end position="91"/>
    </location>
</feature>
<dbReference type="EMBL" id="CP017707">
    <property type="protein sequence ID" value="AOZ48889.1"/>
    <property type="molecule type" value="Genomic_DNA"/>
</dbReference>
<reference evidence="3 4" key="1">
    <citation type="submission" date="2016-10" db="EMBL/GenBank/DDBJ databases">
        <title>Chromobacterium muskegensis sp. nov., an insecticidal bacterium isolated from Sphagnum bogs.</title>
        <authorList>
            <person name="Sparks M.E."/>
            <person name="Blackburn M.B."/>
            <person name="Gundersen-Rindal D.E."/>
            <person name="Mitchell A."/>
            <person name="Farrar R."/>
            <person name="Kuhar D."/>
        </authorList>
    </citation>
    <scope>NUCLEOTIDE SEQUENCE [LARGE SCALE GENOMIC DNA]</scope>
    <source>
        <strain evidence="3 4">21-1</strain>
    </source>
</reference>
<feature type="compositionally biased region" description="Low complexity" evidence="1">
    <location>
        <begin position="307"/>
        <end position="319"/>
    </location>
</feature>
<feature type="region of interest" description="Disordered" evidence="1">
    <location>
        <begin position="245"/>
        <end position="274"/>
    </location>
</feature>
<feature type="compositionally biased region" description="Gly residues" evidence="1">
    <location>
        <begin position="296"/>
        <end position="306"/>
    </location>
</feature>
<evidence type="ECO:0000313" key="4">
    <source>
        <dbReference type="Proteomes" id="UP000178776"/>
    </source>
</evidence>
<sequence length="453" mass="48018">MAAKPDPIYGSWRGRPFYFKSAGAEVGRRNVLHEYPYRDIPYGEDLGRAARVYRVTALFIGPTAAQDLQLLLDDLEAPGPGELDHPYHGRLLCQLQGKATVRDPDFIGGVTEVEMVFVEAGQNLEPNAADDTDAQLDEAADEALAASGEELSRNWLDDIVGLAEEAAAVVEQLCATLESFLAPLDAALAFVDGVINAVQRIINAPLALVGRIQGRIQSLIGRLRNPFSGLSSWRKLLRGDVLHPYQTLEPNRGRRPADTPGGSSSGGRPAGGAATYSARPAWAVAAAQRIASQQRAGGGASSGGVPAGSRGAAQSGQAQTLPLMPPSLADFVRRVLVIEAARSIPRVQFESKAELQQAREVILDALNVELQAAPDTLYPAMQALRKAVARSLAARAPTVAELDILTTHATLPALVVAYQATGGVEVAADLVARNGVRHPGFVPAGRLEVLRHG</sequence>
<dbReference type="Proteomes" id="UP000178776">
    <property type="component" value="Chromosome"/>
</dbReference>
<protein>
    <recommendedName>
        <fullName evidence="2">DNA circulation N-terminal domain-containing protein</fullName>
    </recommendedName>
</protein>
<feature type="region of interest" description="Disordered" evidence="1">
    <location>
        <begin position="295"/>
        <end position="321"/>
    </location>
</feature>
<dbReference type="STRING" id="1108595.BKX93_02000"/>
<dbReference type="GeneID" id="68839987"/>
<name>A0A1D9LC93_9NEIS</name>
<accession>A0A1D9LC93</accession>
<dbReference type="Pfam" id="PF07157">
    <property type="entry name" value="DNA_circ_N"/>
    <property type="match status" value="1"/>
</dbReference>
<dbReference type="AlphaFoldDB" id="A0A1D9LC93"/>
<gene>
    <name evidence="3" type="ORF">BKX93_02000</name>
</gene>
<evidence type="ECO:0000259" key="2">
    <source>
        <dbReference type="Pfam" id="PF07157"/>
    </source>
</evidence>
<organism evidence="3 4">
    <name type="scientific">Chromobacterium vaccinii</name>
    <dbReference type="NCBI Taxonomy" id="1108595"/>
    <lineage>
        <taxon>Bacteria</taxon>
        <taxon>Pseudomonadati</taxon>
        <taxon>Pseudomonadota</taxon>
        <taxon>Betaproteobacteria</taxon>
        <taxon>Neisseriales</taxon>
        <taxon>Chromobacteriaceae</taxon>
        <taxon>Chromobacterium</taxon>
    </lineage>
</organism>